<evidence type="ECO:0000313" key="1">
    <source>
        <dbReference type="EMBL" id="MDC3420666.1"/>
    </source>
</evidence>
<name>A0A9X3WLZ8_9BACI</name>
<dbReference type="AlphaFoldDB" id="A0A9X3WLZ8"/>
<reference evidence="1" key="1">
    <citation type="submission" date="2022-06" db="EMBL/GenBank/DDBJ databases">
        <title>Aquibacillus sp. a new bacterium isolated from soil saline samples.</title>
        <authorList>
            <person name="Galisteo C."/>
            <person name="De La Haba R."/>
            <person name="Sanchez-Porro C."/>
            <person name="Ventosa A."/>
        </authorList>
    </citation>
    <scope>NUCLEOTIDE SEQUENCE</scope>
    <source>
        <strain evidence="1">JCM 12387</strain>
    </source>
</reference>
<gene>
    <name evidence="1" type="ORF">NC661_09825</name>
</gene>
<sequence length="135" mass="15458">MKTFKLIALEVFEESGENKLSHPIPLLDGLIIDREDEINQWVIEALLKRSQLDFFNQLQKNKPFMVQVKITKDSNRPATFVVTILTINEIDDHISILLLGTLADQKKGVFEKRLATLIDKGYEGSELLDKFKDSV</sequence>
<keyword evidence="2" id="KW-1185">Reference proteome</keyword>
<dbReference type="InterPro" id="IPR025573">
    <property type="entry name" value="YwpF"/>
</dbReference>
<organism evidence="1 2">
    <name type="scientific">Aquibacillus koreensis</name>
    <dbReference type="NCBI Taxonomy" id="279446"/>
    <lineage>
        <taxon>Bacteria</taxon>
        <taxon>Bacillati</taxon>
        <taxon>Bacillota</taxon>
        <taxon>Bacilli</taxon>
        <taxon>Bacillales</taxon>
        <taxon>Bacillaceae</taxon>
        <taxon>Aquibacillus</taxon>
    </lineage>
</organism>
<dbReference type="Pfam" id="PF14183">
    <property type="entry name" value="YwpF"/>
    <property type="match status" value="1"/>
</dbReference>
<evidence type="ECO:0000313" key="2">
    <source>
        <dbReference type="Proteomes" id="UP001145072"/>
    </source>
</evidence>
<dbReference type="Proteomes" id="UP001145072">
    <property type="component" value="Unassembled WGS sequence"/>
</dbReference>
<protein>
    <submittedName>
        <fullName evidence="1">YwpF-like family protein</fullName>
    </submittedName>
</protein>
<dbReference type="RefSeq" id="WP_259865881.1">
    <property type="nucleotide sequence ID" value="NZ_JAMQJZ010000006.1"/>
</dbReference>
<accession>A0A9X3WLZ8</accession>
<proteinExistence type="predicted"/>
<dbReference type="EMBL" id="JAMQJZ010000006">
    <property type="protein sequence ID" value="MDC3420666.1"/>
    <property type="molecule type" value="Genomic_DNA"/>
</dbReference>
<comment type="caution">
    <text evidence="1">The sequence shown here is derived from an EMBL/GenBank/DDBJ whole genome shotgun (WGS) entry which is preliminary data.</text>
</comment>